<evidence type="ECO:0000313" key="15">
    <source>
        <dbReference type="Proteomes" id="UP001179181"/>
    </source>
</evidence>
<evidence type="ECO:0000256" key="5">
    <source>
        <dbReference type="ARBA" id="ARBA00022516"/>
    </source>
</evidence>
<reference evidence="14 15" key="1">
    <citation type="submission" date="2020-03" db="EMBL/GenBank/DDBJ databases">
        <title>Genomic Encyclopedia of Type Strains, Phase IV (KMG-IV): sequencing the most valuable type-strain genomes for metagenomic binning, comparative biology and taxonomic classification.</title>
        <authorList>
            <person name="Goeker M."/>
        </authorList>
    </citation>
    <scope>NUCLEOTIDE SEQUENCE [LARGE SCALE GENOMIC DNA]</scope>
    <source>
        <strain evidence="14 15">DSM 102865</strain>
    </source>
</reference>
<protein>
    <recommendedName>
        <fullName evidence="4 13">Tetraacyldisaccharide 4'-kinase</fullName>
        <ecNumber evidence="3 13">2.7.1.130</ecNumber>
    </recommendedName>
    <alternativeName>
        <fullName evidence="12 13">Lipid A 4'-kinase</fullName>
    </alternativeName>
</protein>
<dbReference type="InterPro" id="IPR027417">
    <property type="entry name" value="P-loop_NTPase"/>
</dbReference>
<keyword evidence="15" id="KW-1185">Reference proteome</keyword>
<dbReference type="Pfam" id="PF02606">
    <property type="entry name" value="LpxK"/>
    <property type="match status" value="1"/>
</dbReference>
<accession>A0ABX0UPR6</accession>
<dbReference type="RefSeq" id="WP_167269796.1">
    <property type="nucleotide sequence ID" value="NZ_JAASQJ010000002.1"/>
</dbReference>
<comment type="catalytic activity">
    <reaction evidence="13">
        <text>a lipid A disaccharide + ATP = a lipid IVA + ADP + H(+)</text>
        <dbReference type="Rhea" id="RHEA:67840"/>
        <dbReference type="ChEBI" id="CHEBI:15378"/>
        <dbReference type="ChEBI" id="CHEBI:30616"/>
        <dbReference type="ChEBI" id="CHEBI:176343"/>
        <dbReference type="ChEBI" id="CHEBI:176425"/>
        <dbReference type="ChEBI" id="CHEBI:456216"/>
        <dbReference type="EC" id="2.7.1.130"/>
    </reaction>
</comment>
<dbReference type="PANTHER" id="PTHR42724">
    <property type="entry name" value="TETRAACYLDISACCHARIDE 4'-KINASE"/>
    <property type="match status" value="1"/>
</dbReference>
<name>A0ABX0UPR6_9BACT</name>
<keyword evidence="6 13" id="KW-0441">Lipid A biosynthesis</keyword>
<comment type="function">
    <text evidence="1 13">Transfers the gamma-phosphate of ATP to the 4'-position of a tetraacyldisaccharide 1-phosphate intermediate (termed DS-1-P) to form tetraacyldisaccharide 1,4'-bis-phosphate (lipid IVA).</text>
</comment>
<dbReference type="EC" id="2.7.1.130" evidence="3 13"/>
<keyword evidence="10 13" id="KW-0067">ATP-binding</keyword>
<evidence type="ECO:0000256" key="8">
    <source>
        <dbReference type="ARBA" id="ARBA00022741"/>
    </source>
</evidence>
<evidence type="ECO:0000256" key="6">
    <source>
        <dbReference type="ARBA" id="ARBA00022556"/>
    </source>
</evidence>
<evidence type="ECO:0000256" key="9">
    <source>
        <dbReference type="ARBA" id="ARBA00022777"/>
    </source>
</evidence>
<evidence type="ECO:0000256" key="4">
    <source>
        <dbReference type="ARBA" id="ARBA00016436"/>
    </source>
</evidence>
<dbReference type="EMBL" id="JAASQJ010000002">
    <property type="protein sequence ID" value="NIJ53016.1"/>
    <property type="molecule type" value="Genomic_DNA"/>
</dbReference>
<dbReference type="GO" id="GO:0009029">
    <property type="term" value="F:lipid-A 4'-kinase activity"/>
    <property type="evidence" value="ECO:0007669"/>
    <property type="project" value="UniProtKB-EC"/>
</dbReference>
<dbReference type="PANTHER" id="PTHR42724:SF1">
    <property type="entry name" value="TETRAACYLDISACCHARIDE 4'-KINASE, MITOCHONDRIAL-RELATED"/>
    <property type="match status" value="1"/>
</dbReference>
<comment type="similarity">
    <text evidence="13">Belongs to the LpxK family.</text>
</comment>
<dbReference type="InterPro" id="IPR003758">
    <property type="entry name" value="LpxK"/>
</dbReference>
<dbReference type="SUPFAM" id="SSF52540">
    <property type="entry name" value="P-loop containing nucleoside triphosphate hydrolases"/>
    <property type="match status" value="1"/>
</dbReference>
<keyword evidence="9 13" id="KW-0418">Kinase</keyword>
<evidence type="ECO:0000256" key="2">
    <source>
        <dbReference type="ARBA" id="ARBA00004870"/>
    </source>
</evidence>
<evidence type="ECO:0000256" key="13">
    <source>
        <dbReference type="HAMAP-Rule" id="MF_00409"/>
    </source>
</evidence>
<comment type="pathway">
    <text evidence="2 13">Glycolipid biosynthesis; lipid IV(A) biosynthesis; lipid IV(A) from (3R)-3-hydroxytetradecanoyl-[acyl-carrier-protein] and UDP-N-acetyl-alpha-D-glucosamine: step 6/6.</text>
</comment>
<dbReference type="NCBIfam" id="TIGR00682">
    <property type="entry name" value="lpxK"/>
    <property type="match status" value="1"/>
</dbReference>
<gene>
    <name evidence="13" type="primary">lpxK</name>
    <name evidence="14" type="ORF">FHS68_002186</name>
</gene>
<organism evidence="14 15">
    <name type="scientific">Dyadobacter arcticus</name>
    <dbReference type="NCBI Taxonomy" id="1078754"/>
    <lineage>
        <taxon>Bacteria</taxon>
        <taxon>Pseudomonadati</taxon>
        <taxon>Bacteroidota</taxon>
        <taxon>Cytophagia</taxon>
        <taxon>Cytophagales</taxon>
        <taxon>Spirosomataceae</taxon>
        <taxon>Dyadobacter</taxon>
    </lineage>
</organism>
<dbReference type="Proteomes" id="UP001179181">
    <property type="component" value="Unassembled WGS sequence"/>
</dbReference>
<feature type="binding site" evidence="13">
    <location>
        <begin position="50"/>
        <end position="57"/>
    </location>
    <ligand>
        <name>ATP</name>
        <dbReference type="ChEBI" id="CHEBI:30616"/>
    </ligand>
</feature>
<comment type="caution">
    <text evidence="14">The sequence shown here is derived from an EMBL/GenBank/DDBJ whole genome shotgun (WGS) entry which is preliminary data.</text>
</comment>
<keyword evidence="11 13" id="KW-0443">Lipid metabolism</keyword>
<keyword evidence="5 13" id="KW-0444">Lipid biosynthesis</keyword>
<evidence type="ECO:0000256" key="11">
    <source>
        <dbReference type="ARBA" id="ARBA00023098"/>
    </source>
</evidence>
<proteinExistence type="inferred from homology"/>
<evidence type="ECO:0000256" key="10">
    <source>
        <dbReference type="ARBA" id="ARBA00022840"/>
    </source>
</evidence>
<keyword evidence="8 13" id="KW-0547">Nucleotide-binding</keyword>
<dbReference type="HAMAP" id="MF_00409">
    <property type="entry name" value="LpxK"/>
    <property type="match status" value="1"/>
</dbReference>
<keyword evidence="7 13" id="KW-0808">Transferase</keyword>
<sequence length="346" mass="39250">MQEDNWIKTLLKPLSWLYGVLTGLRNQLYDRQVFSSQKVPQFVISVGNLTVGGTGKTPVIEYLTKSFMYRYPTAILSRGYGRNTKGFVLADDAANAATIGDEPLQFYQKFGKTVIVAVCEKRVDGAIEIARLYPHTKLLLLDDAYQHRTIHRNINILLNDYNRPFYHDEPFPGGRLRENRNGAQRADAIIVTKCPVYLTDEEKALVKPSIRNYTRPLTPVFFAFTDYAEALSYTGAPVSLKKVKMVAGIANPSPFAAYLDSRFDVVDKVIFPDHYNYKAGDPEELIKYLKSDTFVVTTEKDMVKLKPLAERSGCADRFAYIPVAINFGDETDAFMQWLSGQIWDQH</sequence>
<evidence type="ECO:0000313" key="14">
    <source>
        <dbReference type="EMBL" id="NIJ53016.1"/>
    </source>
</evidence>
<evidence type="ECO:0000256" key="1">
    <source>
        <dbReference type="ARBA" id="ARBA00002274"/>
    </source>
</evidence>
<evidence type="ECO:0000256" key="7">
    <source>
        <dbReference type="ARBA" id="ARBA00022679"/>
    </source>
</evidence>
<evidence type="ECO:0000256" key="12">
    <source>
        <dbReference type="ARBA" id="ARBA00029757"/>
    </source>
</evidence>
<evidence type="ECO:0000256" key="3">
    <source>
        <dbReference type="ARBA" id="ARBA00012071"/>
    </source>
</evidence>